<name>A0A940YB44_9BURK</name>
<keyword evidence="4" id="KW-0812">Transmembrane</keyword>
<dbReference type="GO" id="GO:0016020">
    <property type="term" value="C:membrane"/>
    <property type="evidence" value="ECO:0007669"/>
    <property type="project" value="InterPro"/>
</dbReference>
<organism evidence="6 7">
    <name type="scientific">Ideonella alba</name>
    <dbReference type="NCBI Taxonomy" id="2824118"/>
    <lineage>
        <taxon>Bacteria</taxon>
        <taxon>Pseudomonadati</taxon>
        <taxon>Pseudomonadota</taxon>
        <taxon>Betaproteobacteria</taxon>
        <taxon>Burkholderiales</taxon>
        <taxon>Sphaerotilaceae</taxon>
        <taxon>Ideonella</taxon>
    </lineage>
</organism>
<keyword evidence="1" id="KW-0145">Chemotaxis</keyword>
<feature type="transmembrane region" description="Helical" evidence="4">
    <location>
        <begin position="147"/>
        <end position="167"/>
    </location>
</feature>
<evidence type="ECO:0000313" key="6">
    <source>
        <dbReference type="EMBL" id="MBQ0929472.1"/>
    </source>
</evidence>
<dbReference type="SMART" id="SM00283">
    <property type="entry name" value="MA"/>
    <property type="match status" value="1"/>
</dbReference>
<dbReference type="EMBL" id="JAGQDD010000001">
    <property type="protein sequence ID" value="MBQ0929472.1"/>
    <property type="molecule type" value="Genomic_DNA"/>
</dbReference>
<comment type="caution">
    <text evidence="6">The sequence shown here is derived from an EMBL/GenBank/DDBJ whole genome shotgun (WGS) entry which is preliminary data.</text>
</comment>
<feature type="transmembrane region" description="Helical" evidence="4">
    <location>
        <begin position="117"/>
        <end position="135"/>
    </location>
</feature>
<feature type="domain" description="Methyl-accepting transducer" evidence="5">
    <location>
        <begin position="224"/>
        <end position="453"/>
    </location>
</feature>
<evidence type="ECO:0000256" key="4">
    <source>
        <dbReference type="SAM" id="Phobius"/>
    </source>
</evidence>
<dbReference type="PANTHER" id="PTHR43531">
    <property type="entry name" value="PROTEIN ICFG"/>
    <property type="match status" value="1"/>
</dbReference>
<dbReference type="Gene3D" id="1.10.287.950">
    <property type="entry name" value="Methyl-accepting chemotaxis protein"/>
    <property type="match status" value="1"/>
</dbReference>
<comment type="similarity">
    <text evidence="2">Belongs to the methyl-accepting chemotaxis (MCP) protein family.</text>
</comment>
<protein>
    <recommendedName>
        <fullName evidence="5">Methyl-accepting transducer domain-containing protein</fullName>
    </recommendedName>
</protein>
<keyword evidence="4" id="KW-1133">Transmembrane helix</keyword>
<evidence type="ECO:0000256" key="2">
    <source>
        <dbReference type="ARBA" id="ARBA00029447"/>
    </source>
</evidence>
<keyword evidence="3" id="KW-0807">Transducer</keyword>
<feature type="transmembrane region" description="Helical" evidence="4">
    <location>
        <begin position="6"/>
        <end position="26"/>
    </location>
</feature>
<feature type="transmembrane region" description="Helical" evidence="4">
    <location>
        <begin position="62"/>
        <end position="84"/>
    </location>
</feature>
<dbReference type="Proteomes" id="UP000676246">
    <property type="component" value="Unassembled WGS sequence"/>
</dbReference>
<dbReference type="InterPro" id="IPR051310">
    <property type="entry name" value="MCP_chemotaxis"/>
</dbReference>
<feature type="transmembrane region" description="Helical" evidence="4">
    <location>
        <begin position="91"/>
        <end position="111"/>
    </location>
</feature>
<evidence type="ECO:0000256" key="3">
    <source>
        <dbReference type="PROSITE-ProRule" id="PRU00284"/>
    </source>
</evidence>
<evidence type="ECO:0000256" key="1">
    <source>
        <dbReference type="ARBA" id="ARBA00022500"/>
    </source>
</evidence>
<dbReference type="PANTHER" id="PTHR43531:SF11">
    <property type="entry name" value="METHYL-ACCEPTING CHEMOTAXIS PROTEIN 3"/>
    <property type="match status" value="1"/>
</dbReference>
<dbReference type="InterPro" id="IPR004089">
    <property type="entry name" value="MCPsignal_dom"/>
</dbReference>
<keyword evidence="7" id="KW-1185">Reference proteome</keyword>
<dbReference type="Pfam" id="PF00015">
    <property type="entry name" value="MCPsignal"/>
    <property type="match status" value="1"/>
</dbReference>
<accession>A0A940YB44</accession>
<evidence type="ECO:0000313" key="7">
    <source>
        <dbReference type="Proteomes" id="UP000676246"/>
    </source>
</evidence>
<dbReference type="GO" id="GO:0006935">
    <property type="term" value="P:chemotaxis"/>
    <property type="evidence" value="ECO:0007669"/>
    <property type="project" value="UniProtKB-KW"/>
</dbReference>
<sequence>MTAPQAFALSLAFALALLALAHFSVWRAMRQGCWAAFAATCGLATLYFLLDHRMPVVGDRPNLVGTVAGFLLMMLGWLSVGAYLGLPRRALIRLGALLVAHGTVVAVAVAGGWLSRLGLFANYALMAWLVLAAAWRTGGDTRRQSRGVVASAALLYPAVVSAAVLGWLEPLHLRYAMSLPMVIVGTAMLVEGTLMAQRQAQAAVEATRAAQDRLQAVVQALAEGSGRVASTGQTMSEGAQMLAMRTDEQTSHIRETADAVRGVVTQVQLTSAHVSAVDATCQALEQQARQGSQEVQDTVGSIERIDQRTREMDEAIVLIEAIAFQTNLLSLNAAIEAARAGQAGRGFAVVASEVRTLSSRTRDAAAQVRALIERARQQSGDGVQRVLHVRETLQRMTGSVQDVAARMREVAEDASRQREALDGVLGHLDALTTLTDANASMVAHSVMASDDMNASARQLTEVVARAQGQGSAPRPVVAPVTAEAEPAIEFF</sequence>
<keyword evidence="4" id="KW-0472">Membrane</keyword>
<dbReference type="SUPFAM" id="SSF58104">
    <property type="entry name" value="Methyl-accepting chemotaxis protein (MCP) signaling domain"/>
    <property type="match status" value="1"/>
</dbReference>
<dbReference type="PROSITE" id="PS50111">
    <property type="entry name" value="CHEMOTAXIS_TRANSDUC_2"/>
    <property type="match status" value="1"/>
</dbReference>
<proteinExistence type="inferred from homology"/>
<gene>
    <name evidence="6" type="ORF">KAK03_03170</name>
</gene>
<dbReference type="RefSeq" id="WP_210851712.1">
    <property type="nucleotide sequence ID" value="NZ_JAGQDD010000001.1"/>
</dbReference>
<reference evidence="6 7" key="1">
    <citation type="submission" date="2021-04" db="EMBL/GenBank/DDBJ databases">
        <title>The genome sequence of Ideonella sp. 3Y2.</title>
        <authorList>
            <person name="Liu Y."/>
        </authorList>
    </citation>
    <scope>NUCLEOTIDE SEQUENCE [LARGE SCALE GENOMIC DNA]</scope>
    <source>
        <strain evidence="6 7">3Y2</strain>
    </source>
</reference>
<feature type="transmembrane region" description="Helical" evidence="4">
    <location>
        <begin position="33"/>
        <end position="50"/>
    </location>
</feature>
<dbReference type="GO" id="GO:0007165">
    <property type="term" value="P:signal transduction"/>
    <property type="evidence" value="ECO:0007669"/>
    <property type="project" value="UniProtKB-KW"/>
</dbReference>
<dbReference type="AlphaFoldDB" id="A0A940YB44"/>
<evidence type="ECO:0000259" key="5">
    <source>
        <dbReference type="PROSITE" id="PS50111"/>
    </source>
</evidence>